<dbReference type="Proteomes" id="UP001185012">
    <property type="component" value="Unassembled WGS sequence"/>
</dbReference>
<accession>A0ABU1IIM8</accession>
<dbReference type="EMBL" id="JAVDQG010000001">
    <property type="protein sequence ID" value="MDR6224625.1"/>
    <property type="molecule type" value="Genomic_DNA"/>
</dbReference>
<reference evidence="1 2" key="1">
    <citation type="submission" date="2023-07" db="EMBL/GenBank/DDBJ databases">
        <title>Genomic Encyclopedia of Type Strains, Phase IV (KMG-IV): sequencing the most valuable type-strain genomes for metagenomic binning, comparative biology and taxonomic classification.</title>
        <authorList>
            <person name="Goeker M."/>
        </authorList>
    </citation>
    <scope>NUCLEOTIDE SEQUENCE [LARGE SCALE GENOMIC DNA]</scope>
    <source>
        <strain evidence="1 2">DSM 45903</strain>
    </source>
</reference>
<evidence type="ECO:0000313" key="2">
    <source>
        <dbReference type="Proteomes" id="UP001185012"/>
    </source>
</evidence>
<dbReference type="Pfam" id="PF13561">
    <property type="entry name" value="adh_short_C2"/>
    <property type="match status" value="1"/>
</dbReference>
<name>A0ABU1IIM8_9BACL</name>
<dbReference type="SUPFAM" id="SSF51735">
    <property type="entry name" value="NAD(P)-binding Rossmann-fold domains"/>
    <property type="match status" value="1"/>
</dbReference>
<sequence length="86" mass="9632">MSKFGLEGMTETWAAEVEGTGVRVNMVDPGEMDTVMHALAVPDCDYELAHPRDLTEVFLYLASDRSRHVNGERLKAQSFSEEGRRS</sequence>
<organism evidence="1 2">
    <name type="scientific">Desmospora profundinema</name>
    <dbReference type="NCBI Taxonomy" id="1571184"/>
    <lineage>
        <taxon>Bacteria</taxon>
        <taxon>Bacillati</taxon>
        <taxon>Bacillota</taxon>
        <taxon>Bacilli</taxon>
        <taxon>Bacillales</taxon>
        <taxon>Thermoactinomycetaceae</taxon>
        <taxon>Desmospora</taxon>
    </lineage>
</organism>
<dbReference type="Gene3D" id="3.40.50.720">
    <property type="entry name" value="NAD(P)-binding Rossmann-like Domain"/>
    <property type="match status" value="1"/>
</dbReference>
<comment type="caution">
    <text evidence="1">The sequence shown here is derived from an EMBL/GenBank/DDBJ whole genome shotgun (WGS) entry which is preliminary data.</text>
</comment>
<keyword evidence="2" id="KW-1185">Reference proteome</keyword>
<proteinExistence type="predicted"/>
<gene>
    <name evidence="1" type="ORF">JOE21_000613</name>
</gene>
<evidence type="ECO:0000313" key="1">
    <source>
        <dbReference type="EMBL" id="MDR6224625.1"/>
    </source>
</evidence>
<protein>
    <submittedName>
        <fullName evidence="1">NAD(P)-dependent dehydrogenase (Short-subunit alcohol dehydrogenase family)</fullName>
    </submittedName>
</protein>
<dbReference type="CDD" id="cd05233">
    <property type="entry name" value="SDR_c"/>
    <property type="match status" value="1"/>
</dbReference>
<dbReference type="InterPro" id="IPR036291">
    <property type="entry name" value="NAD(P)-bd_dom_sf"/>
</dbReference>
<dbReference type="InterPro" id="IPR002347">
    <property type="entry name" value="SDR_fam"/>
</dbReference>